<dbReference type="OrthoDB" id="2330491at2759"/>
<sequence length="137" mass="16102">MDFSEILEDIQQTTSEEINFPPPPYMEEEDFQVKFSATLRSVTKSIRLKDTQLAMINSFYLGQLLDQLSTPSERLKYKHKMSLHYATIVKKTFDIFEFFPEQILRTKKLDVQVIRKVTRPQIRKLRNNLLIFAGAAN</sequence>
<reference evidence="1 2" key="1">
    <citation type="submission" date="2014-02" db="EMBL/GenBank/DDBJ databases">
        <title>Single nucleus genome sequencing reveals high similarity among nuclei of an endomycorrhizal fungus.</title>
        <authorList>
            <person name="Lin K."/>
            <person name="Geurts R."/>
            <person name="Zhang Z."/>
            <person name="Limpens E."/>
            <person name="Saunders D.G."/>
            <person name="Mu D."/>
            <person name="Pang E."/>
            <person name="Cao H."/>
            <person name="Cha H."/>
            <person name="Lin T."/>
            <person name="Zhou Q."/>
            <person name="Shang Y."/>
            <person name="Li Y."/>
            <person name="Ivanov S."/>
            <person name="Sharma T."/>
            <person name="Velzen R.V."/>
            <person name="Ruijter N.D."/>
            <person name="Aanen D.K."/>
            <person name="Win J."/>
            <person name="Kamoun S."/>
            <person name="Bisseling T."/>
            <person name="Huang S."/>
        </authorList>
    </citation>
    <scope>NUCLEOTIDE SEQUENCE [LARGE SCALE GENOMIC DNA]</scope>
    <source>
        <strain evidence="2">DAOM197198w</strain>
    </source>
</reference>
<protein>
    <submittedName>
        <fullName evidence="1">Uncharacterized protein</fullName>
    </submittedName>
</protein>
<dbReference type="EMBL" id="JEMT01024237">
    <property type="protein sequence ID" value="EXX62982.1"/>
    <property type="molecule type" value="Genomic_DNA"/>
</dbReference>
<keyword evidence="2" id="KW-1185">Reference proteome</keyword>
<evidence type="ECO:0000313" key="2">
    <source>
        <dbReference type="Proteomes" id="UP000022910"/>
    </source>
</evidence>
<evidence type="ECO:0000313" key="1">
    <source>
        <dbReference type="EMBL" id="EXX62982.1"/>
    </source>
</evidence>
<dbReference type="AlphaFoldDB" id="A0A015J0A9"/>
<dbReference type="HOGENOM" id="CLU_154764_0_0_1"/>
<organism evidence="1 2">
    <name type="scientific">Rhizophagus irregularis (strain DAOM 197198w)</name>
    <name type="common">Glomus intraradices</name>
    <dbReference type="NCBI Taxonomy" id="1432141"/>
    <lineage>
        <taxon>Eukaryota</taxon>
        <taxon>Fungi</taxon>
        <taxon>Fungi incertae sedis</taxon>
        <taxon>Mucoromycota</taxon>
        <taxon>Glomeromycotina</taxon>
        <taxon>Glomeromycetes</taxon>
        <taxon>Glomerales</taxon>
        <taxon>Glomeraceae</taxon>
        <taxon>Rhizophagus</taxon>
    </lineage>
</organism>
<dbReference type="Proteomes" id="UP000022910">
    <property type="component" value="Unassembled WGS sequence"/>
</dbReference>
<proteinExistence type="predicted"/>
<gene>
    <name evidence="1" type="ORF">RirG_156610</name>
</gene>
<accession>A0A015J0A9</accession>
<comment type="caution">
    <text evidence="1">The sequence shown here is derived from an EMBL/GenBank/DDBJ whole genome shotgun (WGS) entry which is preliminary data.</text>
</comment>
<name>A0A015J0A9_RHIIW</name>